<evidence type="ECO:0000256" key="1">
    <source>
        <dbReference type="SAM" id="MobiDB-lite"/>
    </source>
</evidence>
<evidence type="ECO:0000259" key="2">
    <source>
        <dbReference type="PROSITE" id="PS51819"/>
    </source>
</evidence>
<evidence type="ECO:0000313" key="4">
    <source>
        <dbReference type="Proteomes" id="UP000325787"/>
    </source>
</evidence>
<proteinExistence type="predicted"/>
<dbReference type="PANTHER" id="PTHR35908">
    <property type="entry name" value="HYPOTHETICAL FUSION PROTEIN"/>
    <property type="match status" value="1"/>
</dbReference>
<sequence>MSRAATVHRRRPQPRRPRRRPPLPGRPDHRHHPRRALPPATGAEAPRPANLPRPGDTGPVELIATVLDAPDARALARFYRDLLGWTPGDDEPDWVTLHPPGGGTGLSFQTEPDYRRPTWPATDGHQRMMAHLDIRVDDLADATARAVALGATVADHQPQDHVRVCLDPAGHPFCLFVPEQVTPRPPA</sequence>
<dbReference type="OrthoDB" id="1645442at2"/>
<dbReference type="KEGG" id="ssyi:EKG83_23460"/>
<feature type="region of interest" description="Disordered" evidence="1">
    <location>
        <begin position="1"/>
        <end position="57"/>
    </location>
</feature>
<dbReference type="InterPro" id="IPR037523">
    <property type="entry name" value="VOC_core"/>
</dbReference>
<dbReference type="AlphaFoldDB" id="A0A5Q0H147"/>
<dbReference type="InterPro" id="IPR029068">
    <property type="entry name" value="Glyas_Bleomycin-R_OHBP_Dase"/>
</dbReference>
<feature type="compositionally biased region" description="Basic residues" evidence="1">
    <location>
        <begin position="1"/>
        <end position="21"/>
    </location>
</feature>
<dbReference type="Pfam" id="PF18029">
    <property type="entry name" value="Glyoxalase_6"/>
    <property type="match status" value="1"/>
</dbReference>
<reference evidence="4" key="1">
    <citation type="journal article" date="2021" name="Curr. Microbiol.">
        <title>Complete genome of nocamycin-producing strain Saccharothrix syringae NRRL B-16468 reveals the biosynthetic potential for secondary metabolites.</title>
        <authorList>
            <person name="Mo X."/>
            <person name="Yang S."/>
        </authorList>
    </citation>
    <scope>NUCLEOTIDE SEQUENCE [LARGE SCALE GENOMIC DNA]</scope>
    <source>
        <strain evidence="4">ATCC 51364 / DSM 43886 / JCM 6844 / KCTC 9398 / NBRC 14523 / NRRL B-16468 / INA 2240</strain>
    </source>
</reference>
<dbReference type="Proteomes" id="UP000325787">
    <property type="component" value="Chromosome"/>
</dbReference>
<dbReference type="EMBL" id="CP034550">
    <property type="protein sequence ID" value="QFZ19986.1"/>
    <property type="molecule type" value="Genomic_DNA"/>
</dbReference>
<protein>
    <submittedName>
        <fullName evidence="3">VOC family protein</fullName>
    </submittedName>
</protein>
<dbReference type="PROSITE" id="PS51819">
    <property type="entry name" value="VOC"/>
    <property type="match status" value="1"/>
</dbReference>
<dbReference type="PANTHER" id="PTHR35908:SF1">
    <property type="entry name" value="CONSERVED PROTEIN"/>
    <property type="match status" value="1"/>
</dbReference>
<accession>A0A5Q0H147</accession>
<dbReference type="CDD" id="cd06587">
    <property type="entry name" value="VOC"/>
    <property type="match status" value="1"/>
</dbReference>
<evidence type="ECO:0000313" key="3">
    <source>
        <dbReference type="EMBL" id="QFZ19986.1"/>
    </source>
</evidence>
<gene>
    <name evidence="3" type="ORF">EKG83_23460</name>
</gene>
<organism evidence="3 4">
    <name type="scientific">Saccharothrix syringae</name>
    <name type="common">Nocardiopsis syringae</name>
    <dbReference type="NCBI Taxonomy" id="103733"/>
    <lineage>
        <taxon>Bacteria</taxon>
        <taxon>Bacillati</taxon>
        <taxon>Actinomycetota</taxon>
        <taxon>Actinomycetes</taxon>
        <taxon>Pseudonocardiales</taxon>
        <taxon>Pseudonocardiaceae</taxon>
        <taxon>Saccharothrix</taxon>
    </lineage>
</organism>
<name>A0A5Q0H147_SACSY</name>
<dbReference type="InterPro" id="IPR041581">
    <property type="entry name" value="Glyoxalase_6"/>
</dbReference>
<feature type="domain" description="VOC" evidence="2">
    <location>
        <begin position="61"/>
        <end position="178"/>
    </location>
</feature>
<dbReference type="Gene3D" id="3.10.180.10">
    <property type="entry name" value="2,3-Dihydroxybiphenyl 1,2-Dioxygenase, domain 1"/>
    <property type="match status" value="1"/>
</dbReference>
<dbReference type="SUPFAM" id="SSF54593">
    <property type="entry name" value="Glyoxalase/Bleomycin resistance protein/Dihydroxybiphenyl dioxygenase"/>
    <property type="match status" value="1"/>
</dbReference>
<keyword evidence="4" id="KW-1185">Reference proteome</keyword>